<dbReference type="PANTHER" id="PTHR43201:SF5">
    <property type="entry name" value="MEDIUM-CHAIN ACYL-COA LIGASE ACSF2, MITOCHONDRIAL"/>
    <property type="match status" value="1"/>
</dbReference>
<dbReference type="AlphaFoldDB" id="A0A1M5ULA4"/>
<reference evidence="6" key="1">
    <citation type="submission" date="2016-11" db="EMBL/GenBank/DDBJ databases">
        <authorList>
            <person name="Varghese N."/>
            <person name="Submissions S."/>
        </authorList>
    </citation>
    <scope>NUCLEOTIDE SEQUENCE [LARGE SCALE GENOMIC DNA]</scope>
    <source>
        <strain evidence="6">DSM 45627</strain>
    </source>
</reference>
<dbReference type="PROSITE" id="PS00455">
    <property type="entry name" value="AMP_BINDING"/>
    <property type="match status" value="1"/>
</dbReference>
<evidence type="ECO:0000313" key="6">
    <source>
        <dbReference type="Proteomes" id="UP000186132"/>
    </source>
</evidence>
<dbReference type="Proteomes" id="UP000186132">
    <property type="component" value="Unassembled WGS sequence"/>
</dbReference>
<dbReference type="InterPro" id="IPR042099">
    <property type="entry name" value="ANL_N_sf"/>
</dbReference>
<comment type="similarity">
    <text evidence="1">Belongs to the ATP-dependent AMP-binding enzyme family.</text>
</comment>
<dbReference type="SUPFAM" id="SSF56801">
    <property type="entry name" value="Acetyl-CoA synthetase-like"/>
    <property type="match status" value="1"/>
</dbReference>
<sequence>MTVTAPATVAPPAELLTDRVAHWAARTPDAEAVAYLGRTWTWRQWHERIRRLAGALAAFGVGRGGVVAFLDRNHVAGVELSLAAASLGAANAIVNFRLAGAEVDHAVNDSGATVLVVGTELVPLVESIRDRLPAVEHVVAVSPDGADGDAYEALLAAAEPREPSAEVEPDDVALIMYSSGTTGLPKGVMLTHRNLVAHTVAAHDGWEFEPGDKNLVAMPLFHVGGSSYVLFGIHDGVPSVLTRDPDAPSLAAAILAGANRVFLVPAVLAQVLQSGDEAIAVFGRLKTFTYGASPMPLPLLRTAIEVWPDTEFIQVYGLTEVCGVATHLLPAEHRDPDHPERLVSAGRPLPGVELRVVDPVTLDDVAPGGHGELWLRTAQVMRGYRGRPDDTAEAVTADGWFRTGDLGRVDADGYVYVEDRLKDMIISGGENVYSPEVERVLAEHPAVLEVAVIGVPDERWGEVVKAVVGLRPGATATEDELIAHCRASLARFKCPRSVDLLDALPRNPTGKILKRDLRTPYWDGRDRRTV</sequence>
<dbReference type="RefSeq" id="WP_073392448.1">
    <property type="nucleotide sequence ID" value="NZ_FQVU01000009.1"/>
</dbReference>
<dbReference type="Pfam" id="PF13193">
    <property type="entry name" value="AMP-binding_C"/>
    <property type="match status" value="1"/>
</dbReference>
<evidence type="ECO:0000256" key="2">
    <source>
        <dbReference type="ARBA" id="ARBA00022598"/>
    </source>
</evidence>
<dbReference type="InterPro" id="IPR020845">
    <property type="entry name" value="AMP-binding_CS"/>
</dbReference>
<proteinExistence type="inferred from homology"/>
<evidence type="ECO:0000259" key="3">
    <source>
        <dbReference type="Pfam" id="PF00501"/>
    </source>
</evidence>
<dbReference type="InterPro" id="IPR000873">
    <property type="entry name" value="AMP-dep_synth/lig_dom"/>
</dbReference>
<feature type="domain" description="AMP-dependent synthetase/ligase" evidence="3">
    <location>
        <begin position="21"/>
        <end position="384"/>
    </location>
</feature>
<dbReference type="FunFam" id="3.30.300.30:FF:000008">
    <property type="entry name" value="2,3-dihydroxybenzoate-AMP ligase"/>
    <property type="match status" value="1"/>
</dbReference>
<evidence type="ECO:0000256" key="1">
    <source>
        <dbReference type="ARBA" id="ARBA00006432"/>
    </source>
</evidence>
<gene>
    <name evidence="5" type="ORF">SAMN05443575_4234</name>
</gene>
<protein>
    <submittedName>
        <fullName evidence="5">Acyl-CoA synthetase (AMP-forming)/AMP-acid ligase II</fullName>
    </submittedName>
</protein>
<dbReference type="Pfam" id="PF00501">
    <property type="entry name" value="AMP-binding"/>
    <property type="match status" value="1"/>
</dbReference>
<dbReference type="InterPro" id="IPR025110">
    <property type="entry name" value="AMP-bd_C"/>
</dbReference>
<dbReference type="InterPro" id="IPR045851">
    <property type="entry name" value="AMP-bd_C_sf"/>
</dbReference>
<dbReference type="STRING" id="1206085.SAMN05443575_4234"/>
<organism evidence="5 6">
    <name type="scientific">Jatrophihabitans endophyticus</name>
    <dbReference type="NCBI Taxonomy" id="1206085"/>
    <lineage>
        <taxon>Bacteria</taxon>
        <taxon>Bacillati</taxon>
        <taxon>Actinomycetota</taxon>
        <taxon>Actinomycetes</taxon>
        <taxon>Jatrophihabitantales</taxon>
        <taxon>Jatrophihabitantaceae</taxon>
        <taxon>Jatrophihabitans</taxon>
    </lineage>
</organism>
<dbReference type="PANTHER" id="PTHR43201">
    <property type="entry name" value="ACYL-COA SYNTHETASE"/>
    <property type="match status" value="1"/>
</dbReference>
<dbReference type="Gene3D" id="3.40.50.12780">
    <property type="entry name" value="N-terminal domain of ligase-like"/>
    <property type="match status" value="1"/>
</dbReference>
<dbReference type="GO" id="GO:0006631">
    <property type="term" value="P:fatty acid metabolic process"/>
    <property type="evidence" value="ECO:0007669"/>
    <property type="project" value="TreeGrafter"/>
</dbReference>
<dbReference type="GO" id="GO:0031956">
    <property type="term" value="F:medium-chain fatty acid-CoA ligase activity"/>
    <property type="evidence" value="ECO:0007669"/>
    <property type="project" value="TreeGrafter"/>
</dbReference>
<evidence type="ECO:0000259" key="4">
    <source>
        <dbReference type="Pfam" id="PF13193"/>
    </source>
</evidence>
<keyword evidence="2 5" id="KW-0436">Ligase</keyword>
<dbReference type="NCBIfam" id="NF004837">
    <property type="entry name" value="PRK06187.1"/>
    <property type="match status" value="1"/>
</dbReference>
<dbReference type="EMBL" id="FQVU01000009">
    <property type="protein sequence ID" value="SHH63700.1"/>
    <property type="molecule type" value="Genomic_DNA"/>
</dbReference>
<feature type="domain" description="AMP-binding enzyme C-terminal" evidence="4">
    <location>
        <begin position="436"/>
        <end position="511"/>
    </location>
</feature>
<name>A0A1M5ULA4_9ACTN</name>
<keyword evidence="6" id="KW-1185">Reference proteome</keyword>
<accession>A0A1M5ULA4</accession>
<dbReference type="Gene3D" id="3.30.300.30">
    <property type="match status" value="1"/>
</dbReference>
<evidence type="ECO:0000313" key="5">
    <source>
        <dbReference type="EMBL" id="SHH63700.1"/>
    </source>
</evidence>
<dbReference type="OrthoDB" id="9803968at2"/>